<dbReference type="InterPro" id="IPR035914">
    <property type="entry name" value="Sperma_CUB_dom_sf"/>
</dbReference>
<evidence type="ECO:0000256" key="2">
    <source>
        <dbReference type="PROSITE-ProRule" id="PRU00196"/>
    </source>
</evidence>
<gene>
    <name evidence="4" type="ORF">PLOB_00023050</name>
</gene>
<organism evidence="4 5">
    <name type="scientific">Porites lobata</name>
    <dbReference type="NCBI Taxonomy" id="104759"/>
    <lineage>
        <taxon>Eukaryota</taxon>
        <taxon>Metazoa</taxon>
        <taxon>Cnidaria</taxon>
        <taxon>Anthozoa</taxon>
        <taxon>Hexacorallia</taxon>
        <taxon>Scleractinia</taxon>
        <taxon>Fungiina</taxon>
        <taxon>Poritidae</taxon>
        <taxon>Porites</taxon>
    </lineage>
</organism>
<dbReference type="Pfam" id="PF00530">
    <property type="entry name" value="SRCR"/>
    <property type="match status" value="1"/>
</dbReference>
<reference evidence="4 5" key="1">
    <citation type="submission" date="2022-05" db="EMBL/GenBank/DDBJ databases">
        <authorList>
            <consortium name="Genoscope - CEA"/>
            <person name="William W."/>
        </authorList>
    </citation>
    <scope>NUCLEOTIDE SEQUENCE [LARGE SCALE GENOMIC DNA]</scope>
</reference>
<dbReference type="PANTHER" id="PTHR19324:SF33">
    <property type="entry name" value="MUCIN-5AC"/>
    <property type="match status" value="1"/>
</dbReference>
<evidence type="ECO:0000313" key="4">
    <source>
        <dbReference type="EMBL" id="CAH3114715.1"/>
    </source>
</evidence>
<dbReference type="PANTHER" id="PTHR19324">
    <property type="entry name" value="PERFORIN-LIKE PROTEIN 1"/>
    <property type="match status" value="1"/>
</dbReference>
<dbReference type="Proteomes" id="UP001159405">
    <property type="component" value="Unassembled WGS sequence"/>
</dbReference>
<evidence type="ECO:0000313" key="5">
    <source>
        <dbReference type="Proteomes" id="UP001159405"/>
    </source>
</evidence>
<keyword evidence="5" id="KW-1185">Reference proteome</keyword>
<proteinExistence type="predicted"/>
<evidence type="ECO:0000256" key="1">
    <source>
        <dbReference type="ARBA" id="ARBA00023157"/>
    </source>
</evidence>
<name>A0ABN8NM42_9CNID</name>
<evidence type="ECO:0000259" key="3">
    <source>
        <dbReference type="PROSITE" id="PS50287"/>
    </source>
</evidence>
<comment type="caution">
    <text evidence="2">Lacks conserved residue(s) required for the propagation of feature annotation.</text>
</comment>
<dbReference type="SUPFAM" id="SSF49854">
    <property type="entry name" value="Spermadhesin, CUB domain"/>
    <property type="match status" value="1"/>
</dbReference>
<dbReference type="Gene3D" id="3.10.250.10">
    <property type="entry name" value="SRCR-like domain"/>
    <property type="match status" value="1"/>
</dbReference>
<protein>
    <recommendedName>
        <fullName evidence="3">SRCR domain-containing protein</fullName>
    </recommendedName>
</protein>
<accession>A0ABN8NM42</accession>
<comment type="caution">
    <text evidence="4">The sequence shown here is derived from an EMBL/GenBank/DDBJ whole genome shotgun (WGS) entry which is preliminary data.</text>
</comment>
<dbReference type="EMBL" id="CALNXK010000027">
    <property type="protein sequence ID" value="CAH3114715.1"/>
    <property type="molecule type" value="Genomic_DNA"/>
</dbReference>
<sequence length="246" mass="26838">MLISGKYCVYKKGVCPLGLSEGFLHWDDEDRNNVNKDGGSLPEGAYGSDTRIFFCCRTDGDKSDPVPLPLSKPFYLLAYGSSDCQLVKGAITTTEYIIFDNEDKNNQDSSGGVHPYASSSLIYYCYYQAPASVETTTNCSKLLEKTTATRHSVPAAIKSSSNQLPVRFISDTHNEHPGFVANYRAVGPGAVRLVNGTLSSGTVQIFYDEKWGTVCDESWDITDANVVCRQLGFSGANHSVSSVYES</sequence>
<dbReference type="Gene3D" id="2.60.120.290">
    <property type="entry name" value="Spermadhesin, CUB domain"/>
    <property type="match status" value="1"/>
</dbReference>
<dbReference type="PROSITE" id="PS50287">
    <property type="entry name" value="SRCR_2"/>
    <property type="match status" value="1"/>
</dbReference>
<dbReference type="InterPro" id="IPR031569">
    <property type="entry name" value="ApeC"/>
</dbReference>
<dbReference type="PROSITE" id="PS00420">
    <property type="entry name" value="SRCR_1"/>
    <property type="match status" value="1"/>
</dbReference>
<dbReference type="InterPro" id="IPR036772">
    <property type="entry name" value="SRCR-like_dom_sf"/>
</dbReference>
<feature type="domain" description="SRCR" evidence="3">
    <location>
        <begin position="191"/>
        <end position="246"/>
    </location>
</feature>
<dbReference type="SMART" id="SM00202">
    <property type="entry name" value="SR"/>
    <property type="match status" value="1"/>
</dbReference>
<dbReference type="SUPFAM" id="SSF56487">
    <property type="entry name" value="SRCR-like"/>
    <property type="match status" value="1"/>
</dbReference>
<keyword evidence="1" id="KW-1015">Disulfide bond</keyword>
<dbReference type="InterPro" id="IPR001190">
    <property type="entry name" value="SRCR"/>
</dbReference>
<dbReference type="Pfam" id="PF16977">
    <property type="entry name" value="ApeC"/>
    <property type="match status" value="1"/>
</dbReference>